<comment type="caution">
    <text evidence="2">The sequence shown here is derived from an EMBL/GenBank/DDBJ whole genome shotgun (WGS) entry which is preliminary data.</text>
</comment>
<dbReference type="OrthoDB" id="265281at2157"/>
<proteinExistence type="predicted"/>
<organism evidence="2 3">
    <name type="scientific">Halogeometricum pallidum JCM 14848</name>
    <dbReference type="NCBI Taxonomy" id="1227487"/>
    <lineage>
        <taxon>Archaea</taxon>
        <taxon>Methanobacteriati</taxon>
        <taxon>Methanobacteriota</taxon>
        <taxon>Stenosarchaea group</taxon>
        <taxon>Halobacteria</taxon>
        <taxon>Halobacteriales</taxon>
        <taxon>Haloferacaceae</taxon>
        <taxon>Halogeometricum</taxon>
    </lineage>
</organism>
<feature type="domain" description="DUF8069" evidence="1">
    <location>
        <begin position="1"/>
        <end position="95"/>
    </location>
</feature>
<dbReference type="AlphaFoldDB" id="M0D2R8"/>
<name>M0D2R8_HALPD</name>
<dbReference type="RefSeq" id="WP_008387732.1">
    <property type="nucleotide sequence ID" value="NZ_AOIV01000035.1"/>
</dbReference>
<protein>
    <recommendedName>
        <fullName evidence="1">DUF8069 domain-containing protein</fullName>
    </recommendedName>
</protein>
<evidence type="ECO:0000313" key="3">
    <source>
        <dbReference type="Proteomes" id="UP000011513"/>
    </source>
</evidence>
<dbReference type="EMBL" id="AOIV01000035">
    <property type="protein sequence ID" value="ELZ28977.1"/>
    <property type="molecule type" value="Genomic_DNA"/>
</dbReference>
<accession>M0D2R8</accession>
<dbReference type="Pfam" id="PF26266">
    <property type="entry name" value="DUF8069"/>
    <property type="match status" value="1"/>
</dbReference>
<dbReference type="Proteomes" id="UP000011513">
    <property type="component" value="Unassembled WGS sequence"/>
</dbReference>
<dbReference type="InterPro" id="IPR058382">
    <property type="entry name" value="DUF8069"/>
</dbReference>
<dbReference type="PATRIC" id="fig|1227487.5.peg.2751"/>
<dbReference type="InParanoid" id="M0D2R8"/>
<evidence type="ECO:0000259" key="1">
    <source>
        <dbReference type="Pfam" id="PF26266"/>
    </source>
</evidence>
<gene>
    <name evidence="2" type="ORF">C474_13784</name>
</gene>
<keyword evidence="3" id="KW-1185">Reference proteome</keyword>
<evidence type="ECO:0000313" key="2">
    <source>
        <dbReference type="EMBL" id="ELZ28977.1"/>
    </source>
</evidence>
<dbReference type="eggNOG" id="arCOG04514">
    <property type="taxonomic scope" value="Archaea"/>
</dbReference>
<sequence length="96" mass="10655">MTGPSILDDTGNDHERFETELVVRDRDAARVSTADIDEATARQFVNELVDDGIVTPVAEQRILVHEPSDEVFDSIRQLAVFHRGWTAACNAGEESE</sequence>
<reference evidence="2 3" key="1">
    <citation type="journal article" date="2014" name="PLoS Genet.">
        <title>Phylogenetically driven sequencing of extremely halophilic archaea reveals strategies for static and dynamic osmo-response.</title>
        <authorList>
            <person name="Becker E.A."/>
            <person name="Seitzer P.M."/>
            <person name="Tritt A."/>
            <person name="Larsen D."/>
            <person name="Krusor M."/>
            <person name="Yao A.I."/>
            <person name="Wu D."/>
            <person name="Madern D."/>
            <person name="Eisen J.A."/>
            <person name="Darling A.E."/>
            <person name="Facciotti M.T."/>
        </authorList>
    </citation>
    <scope>NUCLEOTIDE SEQUENCE [LARGE SCALE GENOMIC DNA]</scope>
    <source>
        <strain evidence="2 3">JCM 14848</strain>
    </source>
</reference>